<evidence type="ECO:0000313" key="1">
    <source>
        <dbReference type="EMBL" id="KAL0057067.1"/>
    </source>
</evidence>
<protein>
    <submittedName>
        <fullName evidence="1">Uncharacterized protein</fullName>
    </submittedName>
</protein>
<dbReference type="EMBL" id="JBBXMP010000719">
    <property type="protein sequence ID" value="KAL0057067.1"/>
    <property type="molecule type" value="Genomic_DNA"/>
</dbReference>
<evidence type="ECO:0000313" key="2">
    <source>
        <dbReference type="Proteomes" id="UP001437256"/>
    </source>
</evidence>
<organism evidence="1 2">
    <name type="scientific">Marasmius tenuissimus</name>
    <dbReference type="NCBI Taxonomy" id="585030"/>
    <lineage>
        <taxon>Eukaryota</taxon>
        <taxon>Fungi</taxon>
        <taxon>Dikarya</taxon>
        <taxon>Basidiomycota</taxon>
        <taxon>Agaricomycotina</taxon>
        <taxon>Agaricomycetes</taxon>
        <taxon>Agaricomycetidae</taxon>
        <taxon>Agaricales</taxon>
        <taxon>Marasmiineae</taxon>
        <taxon>Marasmiaceae</taxon>
        <taxon>Marasmius</taxon>
    </lineage>
</organism>
<reference evidence="1 2" key="1">
    <citation type="submission" date="2024-05" db="EMBL/GenBank/DDBJ databases">
        <title>A draft genome resource for the thread blight pathogen Marasmius tenuissimus strain MS-2.</title>
        <authorList>
            <person name="Yulfo-Soto G.E."/>
            <person name="Baruah I.K."/>
            <person name="Amoako-Attah I."/>
            <person name="Bukari Y."/>
            <person name="Meinhardt L.W."/>
            <person name="Bailey B.A."/>
            <person name="Cohen S.P."/>
        </authorList>
    </citation>
    <scope>NUCLEOTIDE SEQUENCE [LARGE SCALE GENOMIC DNA]</scope>
    <source>
        <strain evidence="1 2">MS-2</strain>
    </source>
</reference>
<gene>
    <name evidence="1" type="ORF">AAF712_016307</name>
</gene>
<sequence>MKEPWRSSWNTPLAEMLVINNRMDKMQWAEADFQHCGMLTGLPTLGVSAEFTIQADLYATELTSSLSWLAANPDGDNDRGSVDGNGLSRTRLAEKHTSSITNRATKAAKASLEEHVPQKLESSLEPKLHLLSATEIQILGLEEDLKRAWHNFTELSQRHSKLIDKQSEELSMMERQVLDKEVKKIITTARC</sequence>
<accession>A0ABR2Z712</accession>
<dbReference type="Proteomes" id="UP001437256">
    <property type="component" value="Unassembled WGS sequence"/>
</dbReference>
<keyword evidence="2" id="KW-1185">Reference proteome</keyword>
<comment type="caution">
    <text evidence="1">The sequence shown here is derived from an EMBL/GenBank/DDBJ whole genome shotgun (WGS) entry which is preliminary data.</text>
</comment>
<proteinExistence type="predicted"/>
<name>A0ABR2Z712_9AGAR</name>